<comment type="function">
    <text evidence="3">Catalyzes the epimerization of the C3' and C5'positions of dTDP-6-deoxy-D-xylo-4-hexulose, forming dTDP-6-deoxy-L-lyxo-4-hexulose.</text>
</comment>
<feature type="active site" description="Proton donor" evidence="1">
    <location>
        <position position="133"/>
    </location>
</feature>
<dbReference type="Proteomes" id="UP000824105">
    <property type="component" value="Unassembled WGS sequence"/>
</dbReference>
<sequence>MGKFNFIRTEIPEVQIIEPTVFGDDRGYFMETYQIDEFAAAGIDKPFVQDNQSRSTRGVLRGLHFQKNHTQGKLVRVTLGEVFDVAVDCRPRSATFGKWVGVTLSAENKKMLYIPEGFAHGFLVLSDAAEFTYKCTDVYDPTSEGGIPFDDPTVRVQWPDCGCPHKTSAKDKEHTPFAEQKFEFFEKY</sequence>
<dbReference type="EC" id="5.1.3.13" evidence="3"/>
<reference evidence="4" key="2">
    <citation type="submission" date="2021-04" db="EMBL/GenBank/DDBJ databases">
        <authorList>
            <person name="Gilroy R."/>
        </authorList>
    </citation>
    <scope>NUCLEOTIDE SEQUENCE</scope>
    <source>
        <strain evidence="4">CHK188-11489</strain>
    </source>
</reference>
<gene>
    <name evidence="4" type="primary">rfbC</name>
    <name evidence="4" type="ORF">H9724_08950</name>
</gene>
<dbReference type="Gene3D" id="2.60.120.10">
    <property type="entry name" value="Jelly Rolls"/>
    <property type="match status" value="1"/>
</dbReference>
<evidence type="ECO:0000256" key="2">
    <source>
        <dbReference type="PIRSR" id="PIRSR600888-3"/>
    </source>
</evidence>
<feature type="site" description="Participates in a stacking interaction with the thymidine ring of dTDP-4-oxo-6-deoxyglucose" evidence="2">
    <location>
        <position position="139"/>
    </location>
</feature>
<comment type="caution">
    <text evidence="4">The sequence shown here is derived from an EMBL/GenBank/DDBJ whole genome shotgun (WGS) entry which is preliminary data.</text>
</comment>
<comment type="similarity">
    <text evidence="3">Belongs to the dTDP-4-dehydrorhamnose 3,5-epimerase family.</text>
</comment>
<organism evidence="4 5">
    <name type="scientific">Candidatus Gemmiger avistercoris</name>
    <dbReference type="NCBI Taxonomy" id="2838606"/>
    <lineage>
        <taxon>Bacteria</taxon>
        <taxon>Bacillati</taxon>
        <taxon>Bacillota</taxon>
        <taxon>Clostridia</taxon>
        <taxon>Eubacteriales</taxon>
        <taxon>Gemmiger</taxon>
    </lineage>
</organism>
<dbReference type="GO" id="GO:0008830">
    <property type="term" value="F:dTDP-4-dehydrorhamnose 3,5-epimerase activity"/>
    <property type="evidence" value="ECO:0007669"/>
    <property type="project" value="UniProtKB-UniRule"/>
</dbReference>
<protein>
    <recommendedName>
        <fullName evidence="3">dTDP-4-dehydrorhamnose 3,5-epimerase</fullName>
        <ecNumber evidence="3">5.1.3.13</ecNumber>
    </recommendedName>
    <alternativeName>
        <fullName evidence="3">Thymidine diphospho-4-keto-rhamnose 3,5-epimerase</fullName>
    </alternativeName>
</protein>
<evidence type="ECO:0000313" key="4">
    <source>
        <dbReference type="EMBL" id="HIZ62875.1"/>
    </source>
</evidence>
<dbReference type="GO" id="GO:0000271">
    <property type="term" value="P:polysaccharide biosynthetic process"/>
    <property type="evidence" value="ECO:0007669"/>
    <property type="project" value="TreeGrafter"/>
</dbReference>
<dbReference type="CDD" id="cd00438">
    <property type="entry name" value="cupin_RmlC"/>
    <property type="match status" value="1"/>
</dbReference>
<comment type="subunit">
    <text evidence="3">Homodimer.</text>
</comment>
<evidence type="ECO:0000313" key="5">
    <source>
        <dbReference type="Proteomes" id="UP000824105"/>
    </source>
</evidence>
<dbReference type="GO" id="GO:0019305">
    <property type="term" value="P:dTDP-rhamnose biosynthetic process"/>
    <property type="evidence" value="ECO:0007669"/>
    <property type="project" value="UniProtKB-UniRule"/>
</dbReference>
<dbReference type="GO" id="GO:0005829">
    <property type="term" value="C:cytosol"/>
    <property type="evidence" value="ECO:0007669"/>
    <property type="project" value="TreeGrafter"/>
</dbReference>
<evidence type="ECO:0000256" key="3">
    <source>
        <dbReference type="RuleBase" id="RU364069"/>
    </source>
</evidence>
<dbReference type="SUPFAM" id="SSF51182">
    <property type="entry name" value="RmlC-like cupins"/>
    <property type="match status" value="1"/>
</dbReference>
<dbReference type="PANTHER" id="PTHR21047">
    <property type="entry name" value="DTDP-6-DEOXY-D-GLUCOSE-3,5 EPIMERASE"/>
    <property type="match status" value="1"/>
</dbReference>
<dbReference type="Pfam" id="PF00908">
    <property type="entry name" value="dTDP_sugar_isom"/>
    <property type="match status" value="1"/>
</dbReference>
<name>A0A9D2FM10_9FIRM</name>
<feature type="active site" description="Proton acceptor" evidence="1">
    <location>
        <position position="64"/>
    </location>
</feature>
<accession>A0A9D2FM10</accession>
<reference evidence="4" key="1">
    <citation type="journal article" date="2021" name="PeerJ">
        <title>Extensive microbial diversity within the chicken gut microbiome revealed by metagenomics and culture.</title>
        <authorList>
            <person name="Gilroy R."/>
            <person name="Ravi A."/>
            <person name="Getino M."/>
            <person name="Pursley I."/>
            <person name="Horton D.L."/>
            <person name="Alikhan N.F."/>
            <person name="Baker D."/>
            <person name="Gharbi K."/>
            <person name="Hall N."/>
            <person name="Watson M."/>
            <person name="Adriaenssens E.M."/>
            <person name="Foster-Nyarko E."/>
            <person name="Jarju S."/>
            <person name="Secka A."/>
            <person name="Antonio M."/>
            <person name="Oren A."/>
            <person name="Chaudhuri R.R."/>
            <person name="La Ragione R."/>
            <person name="Hildebrand F."/>
            <person name="Pallen M.J."/>
        </authorList>
    </citation>
    <scope>NUCLEOTIDE SEQUENCE</scope>
    <source>
        <strain evidence="4">CHK188-11489</strain>
    </source>
</reference>
<dbReference type="InterPro" id="IPR000888">
    <property type="entry name" value="RmlC-like"/>
</dbReference>
<dbReference type="EMBL" id="DXBF01000068">
    <property type="protein sequence ID" value="HIZ62875.1"/>
    <property type="molecule type" value="Genomic_DNA"/>
</dbReference>
<dbReference type="AlphaFoldDB" id="A0A9D2FM10"/>
<proteinExistence type="inferred from homology"/>
<comment type="pathway">
    <text evidence="3">Carbohydrate biosynthesis; dTDP-L-rhamnose biosynthesis.</text>
</comment>
<dbReference type="InterPro" id="IPR014710">
    <property type="entry name" value="RmlC-like_jellyroll"/>
</dbReference>
<evidence type="ECO:0000256" key="1">
    <source>
        <dbReference type="PIRSR" id="PIRSR600888-1"/>
    </source>
</evidence>
<dbReference type="NCBIfam" id="TIGR01221">
    <property type="entry name" value="rmlC"/>
    <property type="match status" value="1"/>
</dbReference>
<dbReference type="InterPro" id="IPR011051">
    <property type="entry name" value="RmlC_Cupin_sf"/>
</dbReference>
<keyword evidence="3 4" id="KW-0413">Isomerase</keyword>
<comment type="catalytic activity">
    <reaction evidence="3">
        <text>dTDP-4-dehydro-6-deoxy-alpha-D-glucose = dTDP-4-dehydro-beta-L-rhamnose</text>
        <dbReference type="Rhea" id="RHEA:16969"/>
        <dbReference type="ChEBI" id="CHEBI:57649"/>
        <dbReference type="ChEBI" id="CHEBI:62830"/>
        <dbReference type="EC" id="5.1.3.13"/>
    </reaction>
</comment>
<dbReference type="PANTHER" id="PTHR21047:SF2">
    <property type="entry name" value="THYMIDINE DIPHOSPHO-4-KETO-RHAMNOSE 3,5-EPIMERASE"/>
    <property type="match status" value="1"/>
</dbReference>